<dbReference type="Proteomes" id="UP000318081">
    <property type="component" value="Chromosome"/>
</dbReference>
<evidence type="ECO:0000256" key="3">
    <source>
        <dbReference type="SAM" id="MobiDB-lite"/>
    </source>
</evidence>
<dbReference type="InterPro" id="IPR002048">
    <property type="entry name" value="EF_hand_dom"/>
</dbReference>
<dbReference type="InterPro" id="IPR011992">
    <property type="entry name" value="EF-hand-dom_pair"/>
</dbReference>
<dbReference type="PANTHER" id="PTHR10827:SF98">
    <property type="entry name" value="45 KDA CALCIUM-BINDING PROTEIN"/>
    <property type="match status" value="1"/>
</dbReference>
<evidence type="ECO:0000256" key="2">
    <source>
        <dbReference type="ARBA" id="ARBA00022737"/>
    </source>
</evidence>
<dbReference type="PROSITE" id="PS00018">
    <property type="entry name" value="EF_HAND_1"/>
    <property type="match status" value="3"/>
</dbReference>
<organism evidence="5 6">
    <name type="scientific">Stieleria magnilauensis</name>
    <dbReference type="NCBI Taxonomy" id="2527963"/>
    <lineage>
        <taxon>Bacteria</taxon>
        <taxon>Pseudomonadati</taxon>
        <taxon>Planctomycetota</taxon>
        <taxon>Planctomycetia</taxon>
        <taxon>Pirellulales</taxon>
        <taxon>Pirellulaceae</taxon>
        <taxon>Stieleria</taxon>
    </lineage>
</organism>
<keyword evidence="6" id="KW-1185">Reference proteome</keyword>
<dbReference type="EMBL" id="CP036432">
    <property type="protein sequence ID" value="QDV88563.1"/>
    <property type="molecule type" value="Genomic_DNA"/>
</dbReference>
<dbReference type="PANTHER" id="PTHR10827">
    <property type="entry name" value="RETICULOCALBIN"/>
    <property type="match status" value="1"/>
</dbReference>
<feature type="domain" description="EF-hand" evidence="4">
    <location>
        <begin position="73"/>
        <end position="93"/>
    </location>
</feature>
<dbReference type="Gene3D" id="1.10.238.10">
    <property type="entry name" value="EF-hand"/>
    <property type="match status" value="3"/>
</dbReference>
<evidence type="ECO:0000313" key="6">
    <source>
        <dbReference type="Proteomes" id="UP000318081"/>
    </source>
</evidence>
<keyword evidence="1" id="KW-0479">Metal-binding</keyword>
<keyword evidence="2" id="KW-0677">Repeat</keyword>
<dbReference type="SUPFAM" id="SSF47473">
    <property type="entry name" value="EF-hand"/>
    <property type="match status" value="3"/>
</dbReference>
<protein>
    <submittedName>
        <fullName evidence="5">EF hand</fullName>
    </submittedName>
</protein>
<proteinExistence type="predicted"/>
<sequence length="402" mass="44658">MIQSITRGRSDVPTLMLFHGCRSNRSAACLLLLAVCFTGLHTTPTLIAQDDSAPAEPLSIKLLEMDLTATAKLFARHDLDDDGALSKSEYERLKWTSEDIRPFDLNRSGDLQQVEVTLKLAAERERAGIVQMDSILADRYTKRYDSNRDGKLQLRELENNTFSDQIESYDRNSDDELSADELIRGLAFERKFRDELGVKGCDQGGAMALINQGDLNGDRQLGGDELGAVDLDSATMKFDRNDNESLSVSELAEYLADRRMRMGMTPSDQLLARNVIRRSDPDGDGLVPANLFRQADPDPDPDLGSPDENGDGLLSLLEIETYLAKQRKLLGFDDESANRASILIARNDSNGDRKLSKAELKASGANRDSPLFPEKLSLIDQDGDAAIDMKELARFIQKTRRP</sequence>
<evidence type="ECO:0000259" key="4">
    <source>
        <dbReference type="Pfam" id="PF13202"/>
    </source>
</evidence>
<gene>
    <name evidence="5" type="ORF">TBK1r_75980</name>
</gene>
<name>A0ABX5Y2Q3_9BACT</name>
<dbReference type="Pfam" id="PF13202">
    <property type="entry name" value="EF-hand_5"/>
    <property type="match status" value="1"/>
</dbReference>
<reference evidence="5 6" key="1">
    <citation type="submission" date="2019-02" db="EMBL/GenBank/DDBJ databases">
        <title>Deep-cultivation of Planctomycetes and their phenomic and genomic characterization uncovers novel biology.</title>
        <authorList>
            <person name="Wiegand S."/>
            <person name="Jogler M."/>
            <person name="Boedeker C."/>
            <person name="Pinto D."/>
            <person name="Vollmers J."/>
            <person name="Rivas-Marin E."/>
            <person name="Kohn T."/>
            <person name="Peeters S.H."/>
            <person name="Heuer A."/>
            <person name="Rast P."/>
            <person name="Oberbeckmann S."/>
            <person name="Bunk B."/>
            <person name="Jeske O."/>
            <person name="Meyerdierks A."/>
            <person name="Storesund J.E."/>
            <person name="Kallscheuer N."/>
            <person name="Luecker S."/>
            <person name="Lage O.M."/>
            <person name="Pohl T."/>
            <person name="Merkel B.J."/>
            <person name="Hornburger P."/>
            <person name="Mueller R.-W."/>
            <person name="Bruemmer F."/>
            <person name="Labrenz M."/>
            <person name="Spormann A.M."/>
            <person name="Op den Camp H."/>
            <person name="Overmann J."/>
            <person name="Amann R."/>
            <person name="Jetten M.S.M."/>
            <person name="Mascher T."/>
            <person name="Medema M.H."/>
            <person name="Devos D.P."/>
            <person name="Kaster A.-K."/>
            <person name="Ovreas L."/>
            <person name="Rohde M."/>
            <person name="Galperin M.Y."/>
            <person name="Jogler C."/>
        </authorList>
    </citation>
    <scope>NUCLEOTIDE SEQUENCE [LARGE SCALE GENOMIC DNA]</scope>
    <source>
        <strain evidence="5 6">TBK1r</strain>
    </source>
</reference>
<dbReference type="InterPro" id="IPR018247">
    <property type="entry name" value="EF_Hand_1_Ca_BS"/>
</dbReference>
<accession>A0ABX5Y2Q3</accession>
<evidence type="ECO:0000313" key="5">
    <source>
        <dbReference type="EMBL" id="QDV88563.1"/>
    </source>
</evidence>
<feature type="region of interest" description="Disordered" evidence="3">
    <location>
        <begin position="279"/>
        <end position="311"/>
    </location>
</feature>
<evidence type="ECO:0000256" key="1">
    <source>
        <dbReference type="ARBA" id="ARBA00022723"/>
    </source>
</evidence>